<dbReference type="InterPro" id="IPR050925">
    <property type="entry name" value="Rhomboid_protease_S54"/>
</dbReference>
<keyword evidence="4" id="KW-0378">Hydrolase</keyword>
<evidence type="ECO:0000256" key="3">
    <source>
        <dbReference type="ARBA" id="ARBA00022692"/>
    </source>
</evidence>
<feature type="transmembrane region" description="Helical" evidence="7">
    <location>
        <begin position="175"/>
        <end position="192"/>
    </location>
</feature>
<evidence type="ECO:0000256" key="4">
    <source>
        <dbReference type="ARBA" id="ARBA00022801"/>
    </source>
</evidence>
<sequence>MFIRSKNISTFLKDYPITASIIIIQSLLFFITFIPYLPHDFIFQYFAGVNLYIARGELWRLITPIFVHRNFSHLLWNSCSIILLGPFLENILGKWKFTFVYIGCGLFANIASYLFLPRTYIHVGASGAIFGLLGMYFMILIFSKGSLPAIYQKTILTVVLLSIVITFLQPGTNVVAHLFGLIIGVLLGWWLFNKKGLKPY</sequence>
<evidence type="ECO:0000259" key="8">
    <source>
        <dbReference type="Pfam" id="PF01694"/>
    </source>
</evidence>
<accession>A0A0A6VAI4</accession>
<evidence type="ECO:0000313" key="10">
    <source>
        <dbReference type="Proteomes" id="UP000030588"/>
    </source>
</evidence>
<feature type="transmembrane region" description="Helical" evidence="7">
    <location>
        <begin position="98"/>
        <end position="116"/>
    </location>
</feature>
<gene>
    <name evidence="9" type="ORF">NG54_14415</name>
</gene>
<comment type="subcellular location">
    <subcellularLocation>
        <location evidence="1">Membrane</location>
        <topology evidence="1">Multi-pass membrane protein</topology>
    </subcellularLocation>
</comment>
<dbReference type="GO" id="GO:0016020">
    <property type="term" value="C:membrane"/>
    <property type="evidence" value="ECO:0007669"/>
    <property type="project" value="UniProtKB-SubCell"/>
</dbReference>
<dbReference type="InterPro" id="IPR035952">
    <property type="entry name" value="Rhomboid-like_sf"/>
</dbReference>
<dbReference type="PANTHER" id="PTHR43731">
    <property type="entry name" value="RHOMBOID PROTEASE"/>
    <property type="match status" value="1"/>
</dbReference>
<dbReference type="PANTHER" id="PTHR43731:SF14">
    <property type="entry name" value="PRESENILIN-ASSOCIATED RHOMBOID-LIKE PROTEIN, MITOCHONDRIAL"/>
    <property type="match status" value="1"/>
</dbReference>
<organism evidence="9 10">
    <name type="scientific">Heyndrickxia ginsengihumi</name>
    <dbReference type="NCBI Taxonomy" id="363870"/>
    <lineage>
        <taxon>Bacteria</taxon>
        <taxon>Bacillati</taxon>
        <taxon>Bacillota</taxon>
        <taxon>Bacilli</taxon>
        <taxon>Bacillales</taxon>
        <taxon>Bacillaceae</taxon>
        <taxon>Heyndrickxia</taxon>
    </lineage>
</organism>
<evidence type="ECO:0000256" key="7">
    <source>
        <dbReference type="SAM" id="Phobius"/>
    </source>
</evidence>
<dbReference type="Proteomes" id="UP000030588">
    <property type="component" value="Unassembled WGS sequence"/>
</dbReference>
<feature type="transmembrane region" description="Helical" evidence="7">
    <location>
        <begin position="12"/>
        <end position="36"/>
    </location>
</feature>
<evidence type="ECO:0000256" key="1">
    <source>
        <dbReference type="ARBA" id="ARBA00004141"/>
    </source>
</evidence>
<dbReference type="Pfam" id="PF01694">
    <property type="entry name" value="Rhomboid"/>
    <property type="match status" value="1"/>
</dbReference>
<dbReference type="GO" id="GO:0004252">
    <property type="term" value="F:serine-type endopeptidase activity"/>
    <property type="evidence" value="ECO:0007669"/>
    <property type="project" value="InterPro"/>
</dbReference>
<keyword evidence="6 7" id="KW-0472">Membrane</keyword>
<keyword evidence="3 7" id="KW-0812">Transmembrane</keyword>
<evidence type="ECO:0000256" key="2">
    <source>
        <dbReference type="ARBA" id="ARBA00009045"/>
    </source>
</evidence>
<comment type="similarity">
    <text evidence="2">Belongs to the peptidase S54 family.</text>
</comment>
<evidence type="ECO:0000256" key="6">
    <source>
        <dbReference type="ARBA" id="ARBA00023136"/>
    </source>
</evidence>
<evidence type="ECO:0000313" key="9">
    <source>
        <dbReference type="EMBL" id="KHD84596.1"/>
    </source>
</evidence>
<dbReference type="EMBL" id="JRUN01000050">
    <property type="protein sequence ID" value="KHD84596.1"/>
    <property type="molecule type" value="Genomic_DNA"/>
</dbReference>
<dbReference type="STRING" id="363870.NG54_14415"/>
<keyword evidence="5 7" id="KW-1133">Transmembrane helix</keyword>
<dbReference type="RefSeq" id="WP_025731231.1">
    <property type="nucleotide sequence ID" value="NZ_JAAIWK010000041.1"/>
</dbReference>
<feature type="transmembrane region" description="Helical" evidence="7">
    <location>
        <begin position="123"/>
        <end position="143"/>
    </location>
</feature>
<feature type="domain" description="Peptidase S54 rhomboid" evidence="8">
    <location>
        <begin position="56"/>
        <end position="193"/>
    </location>
</feature>
<dbReference type="SUPFAM" id="SSF144091">
    <property type="entry name" value="Rhomboid-like"/>
    <property type="match status" value="1"/>
</dbReference>
<protein>
    <submittedName>
        <fullName evidence="9">Membrane protein</fullName>
    </submittedName>
</protein>
<comment type="caution">
    <text evidence="9">The sequence shown here is derived from an EMBL/GenBank/DDBJ whole genome shotgun (WGS) entry which is preliminary data.</text>
</comment>
<dbReference type="InterPro" id="IPR022764">
    <property type="entry name" value="Peptidase_S54_rhomboid_dom"/>
</dbReference>
<dbReference type="Gene3D" id="1.20.1540.10">
    <property type="entry name" value="Rhomboid-like"/>
    <property type="match status" value="1"/>
</dbReference>
<reference evidence="9 10" key="1">
    <citation type="submission" date="2014-10" db="EMBL/GenBank/DDBJ databases">
        <title>Draft genome of phytase producing Bacillus ginsengihumi strain M2.11.</title>
        <authorList>
            <person name="Toymentseva A."/>
            <person name="Boulygina E.A."/>
            <person name="Kazakov S.V."/>
            <person name="Kayumov I."/>
            <person name="Suleimanova A.D."/>
            <person name="Mardanova A.M."/>
            <person name="Maria S.N."/>
            <person name="Sergey M.Y."/>
            <person name="Sharipova M.R."/>
        </authorList>
    </citation>
    <scope>NUCLEOTIDE SEQUENCE [LARGE SCALE GENOMIC DNA]</scope>
    <source>
        <strain evidence="9 10">M2.11</strain>
    </source>
</reference>
<feature type="transmembrane region" description="Helical" evidence="7">
    <location>
        <begin position="149"/>
        <end position="168"/>
    </location>
</feature>
<dbReference type="AlphaFoldDB" id="A0A0A6VAI4"/>
<proteinExistence type="inferred from homology"/>
<evidence type="ECO:0000256" key="5">
    <source>
        <dbReference type="ARBA" id="ARBA00022989"/>
    </source>
</evidence>
<name>A0A0A6VAI4_9BACI</name>